<name>A0ABX6UVB9_9PAST</name>
<organism evidence="2 3">
    <name type="scientific">Rodentibacter haemolyticus</name>
    <dbReference type="NCBI Taxonomy" id="2778911"/>
    <lineage>
        <taxon>Bacteria</taxon>
        <taxon>Pseudomonadati</taxon>
        <taxon>Pseudomonadota</taxon>
        <taxon>Gammaproteobacteria</taxon>
        <taxon>Pasteurellales</taxon>
        <taxon>Pasteurellaceae</taxon>
        <taxon>Rodentibacter</taxon>
    </lineage>
</organism>
<reference evidence="2 3" key="1">
    <citation type="submission" date="2020-10" db="EMBL/GenBank/DDBJ databases">
        <title>Genome Sequencing of Rodentibacter spp. strain DSM111151.</title>
        <authorList>
            <person name="Benga L."/>
            <person name="Lautwein T."/>
        </authorList>
    </citation>
    <scope>NUCLEOTIDE SEQUENCE [LARGE SCALE GENOMIC DNA]</scope>
    <source>
        <strain evidence="2 3">DSM 111151</strain>
    </source>
</reference>
<proteinExistence type="predicted"/>
<dbReference type="Proteomes" id="UP000663069">
    <property type="component" value="Chromosome"/>
</dbReference>
<dbReference type="EMBL" id="CP063056">
    <property type="protein sequence ID" value="QPB42005.1"/>
    <property type="molecule type" value="Genomic_DNA"/>
</dbReference>
<feature type="compositionally biased region" description="Polar residues" evidence="1">
    <location>
        <begin position="25"/>
        <end position="37"/>
    </location>
</feature>
<keyword evidence="3" id="KW-1185">Reference proteome</keyword>
<evidence type="ECO:0000313" key="3">
    <source>
        <dbReference type="Proteomes" id="UP000663069"/>
    </source>
</evidence>
<feature type="region of interest" description="Disordered" evidence="1">
    <location>
        <begin position="18"/>
        <end position="37"/>
    </location>
</feature>
<gene>
    <name evidence="2" type="ORF">IHV77_08755</name>
</gene>
<protein>
    <submittedName>
        <fullName evidence="2">Uncharacterized protein</fullName>
    </submittedName>
</protein>
<evidence type="ECO:0000313" key="2">
    <source>
        <dbReference type="EMBL" id="QPB42005.1"/>
    </source>
</evidence>
<evidence type="ECO:0000256" key="1">
    <source>
        <dbReference type="SAM" id="MobiDB-lite"/>
    </source>
</evidence>
<accession>A0ABX6UVB9</accession>
<dbReference type="RefSeq" id="WP_194811588.1">
    <property type="nucleotide sequence ID" value="NZ_CP063056.1"/>
</dbReference>
<sequence length="85" mass="9725">MYQYADGVLRCELARKFGGQKQNREQNSPKVTALSDNEVAQTNPNIDVDKLKASLKKSLGKLADSVHLVRRNKIVFNEKTFHYYP</sequence>